<reference evidence="2" key="1">
    <citation type="submission" date="2016-11" db="UniProtKB">
        <authorList>
            <consortium name="WormBaseParasite"/>
        </authorList>
    </citation>
    <scope>IDENTIFICATION</scope>
</reference>
<name>A0A1I7X395_HETBA</name>
<dbReference type="WBParaSite" id="Hba_11971">
    <property type="protein sequence ID" value="Hba_11971"/>
    <property type="gene ID" value="Hba_11971"/>
</dbReference>
<accession>A0A1I7X395</accession>
<keyword evidence="1" id="KW-1185">Reference proteome</keyword>
<evidence type="ECO:0000313" key="1">
    <source>
        <dbReference type="Proteomes" id="UP000095283"/>
    </source>
</evidence>
<organism evidence="1 2">
    <name type="scientific">Heterorhabditis bacteriophora</name>
    <name type="common">Entomopathogenic nematode worm</name>
    <dbReference type="NCBI Taxonomy" id="37862"/>
    <lineage>
        <taxon>Eukaryota</taxon>
        <taxon>Metazoa</taxon>
        <taxon>Ecdysozoa</taxon>
        <taxon>Nematoda</taxon>
        <taxon>Chromadorea</taxon>
        <taxon>Rhabditida</taxon>
        <taxon>Rhabditina</taxon>
        <taxon>Rhabditomorpha</taxon>
        <taxon>Strongyloidea</taxon>
        <taxon>Heterorhabditidae</taxon>
        <taxon>Heterorhabditis</taxon>
    </lineage>
</organism>
<evidence type="ECO:0000313" key="2">
    <source>
        <dbReference type="WBParaSite" id="Hba_11971"/>
    </source>
</evidence>
<protein>
    <submittedName>
        <fullName evidence="2">Protein kinase domain-containing protein</fullName>
    </submittedName>
</protein>
<proteinExistence type="predicted"/>
<dbReference type="AlphaFoldDB" id="A0A1I7X395"/>
<dbReference type="Proteomes" id="UP000095283">
    <property type="component" value="Unplaced"/>
</dbReference>
<sequence>MCRLMIVRPTVRSIDFSYLHVALLADIMLGPCRTKLQFGGRSRKRRLGSIELTKTIVSKVLIGSVGAEIFQQDYYLNIHHLQASLHGDYKHNVLFIEQKGDFRLNIMDLNATIGPLIPVNIGGLPYLHPDISCDPKKFNLNGSHGCYFYWRGLRKELRHFPTRNSGERSVMVFDVFSSMGLNVLRHHLVPHLHVFQALASLFNKILPSSTPVEARRLG</sequence>